<feature type="transmembrane region" description="Helical" evidence="15">
    <location>
        <begin position="764"/>
        <end position="785"/>
    </location>
</feature>
<reference evidence="17" key="1">
    <citation type="journal article" date="2008" name="Nat. Genet.">
        <title>The Pristionchus pacificus genome provides a unique perspective on nematode lifestyle and parasitism.</title>
        <authorList>
            <person name="Dieterich C."/>
            <person name="Clifton S.W."/>
            <person name="Schuster L.N."/>
            <person name="Chinwalla A."/>
            <person name="Delehaunty K."/>
            <person name="Dinkelacker I."/>
            <person name="Fulton L."/>
            <person name="Fulton R."/>
            <person name="Godfrey J."/>
            <person name="Minx P."/>
            <person name="Mitreva M."/>
            <person name="Roeseler W."/>
            <person name="Tian H."/>
            <person name="Witte H."/>
            <person name="Yang S.P."/>
            <person name="Wilson R.K."/>
            <person name="Sommer R.J."/>
        </authorList>
    </citation>
    <scope>NUCLEOTIDE SEQUENCE [LARGE SCALE GENOMIC DNA]</scope>
    <source>
        <strain evidence="17">PS312</strain>
    </source>
</reference>
<protein>
    <submittedName>
        <fullName evidence="16">Ion channel</fullName>
    </submittedName>
</protein>
<evidence type="ECO:0000256" key="8">
    <source>
        <dbReference type="ARBA" id="ARBA00023065"/>
    </source>
</evidence>
<dbReference type="Proteomes" id="UP000005239">
    <property type="component" value="Unassembled WGS sequence"/>
</dbReference>
<dbReference type="PRINTS" id="PR01078">
    <property type="entry name" value="AMINACHANNEL"/>
</dbReference>
<evidence type="ECO:0000256" key="4">
    <source>
        <dbReference type="ARBA" id="ARBA00022461"/>
    </source>
</evidence>
<keyword evidence="17" id="KW-1185">Reference proteome</keyword>
<evidence type="ECO:0000313" key="17">
    <source>
        <dbReference type="Proteomes" id="UP000005239"/>
    </source>
</evidence>
<evidence type="ECO:0000256" key="13">
    <source>
        <dbReference type="RuleBase" id="RU000679"/>
    </source>
</evidence>
<dbReference type="GO" id="GO:0005886">
    <property type="term" value="C:plasma membrane"/>
    <property type="evidence" value="ECO:0000318"/>
    <property type="project" value="GO_Central"/>
</dbReference>
<comment type="subcellular location">
    <subcellularLocation>
        <location evidence="1">Membrane</location>
        <topology evidence="1">Multi-pass membrane protein</topology>
    </subcellularLocation>
</comment>
<dbReference type="EnsemblMetazoa" id="PPA15093.1">
    <property type="protein sequence ID" value="PPA15093.1"/>
    <property type="gene ID" value="WBGene00104647"/>
</dbReference>
<evidence type="ECO:0000313" key="16">
    <source>
        <dbReference type="EnsemblMetazoa" id="PPA15093.1"/>
    </source>
</evidence>
<dbReference type="AlphaFoldDB" id="A0A2A6B9T3"/>
<feature type="transmembrane region" description="Helical" evidence="15">
    <location>
        <begin position="824"/>
        <end position="845"/>
    </location>
</feature>
<keyword evidence="12 13" id="KW-0407">Ion channel</keyword>
<evidence type="ECO:0000256" key="3">
    <source>
        <dbReference type="ARBA" id="ARBA00022448"/>
    </source>
</evidence>
<evidence type="ECO:0000256" key="14">
    <source>
        <dbReference type="SAM" id="MobiDB-lite"/>
    </source>
</evidence>
<keyword evidence="8 13" id="KW-0406">Ion transport</keyword>
<keyword evidence="11 13" id="KW-0739">Sodium transport</keyword>
<evidence type="ECO:0000256" key="10">
    <source>
        <dbReference type="ARBA" id="ARBA00023180"/>
    </source>
</evidence>
<evidence type="ECO:0000256" key="6">
    <source>
        <dbReference type="ARBA" id="ARBA00022989"/>
    </source>
</evidence>
<comment type="similarity">
    <text evidence="2 13">Belongs to the amiloride-sensitive sodium channel (TC 1.A.6) family.</text>
</comment>
<keyword evidence="4 13" id="KW-0894">Sodium channel</keyword>
<feature type="compositionally biased region" description="Low complexity" evidence="14">
    <location>
        <begin position="426"/>
        <end position="467"/>
    </location>
</feature>
<keyword evidence="9 15" id="KW-0472">Membrane</keyword>
<keyword evidence="3 13" id="KW-0813">Transport</keyword>
<feature type="region of interest" description="Disordered" evidence="14">
    <location>
        <begin position="422"/>
        <end position="467"/>
    </location>
</feature>
<dbReference type="GO" id="GO:0015280">
    <property type="term" value="F:ligand-gated sodium channel activity"/>
    <property type="evidence" value="ECO:0000318"/>
    <property type="project" value="GO_Central"/>
</dbReference>
<dbReference type="Pfam" id="PF00858">
    <property type="entry name" value="ASC"/>
    <property type="match status" value="2"/>
</dbReference>
<name>A0A2A6B9T3_PRIPA</name>
<keyword evidence="6 15" id="KW-1133">Transmembrane helix</keyword>
<feature type="transmembrane region" description="Helical" evidence="15">
    <location>
        <begin position="88"/>
        <end position="110"/>
    </location>
</feature>
<dbReference type="PANTHER" id="PTHR11690:SF269">
    <property type="entry name" value="DEGENERIN-LIKE PROTEIN ASIC-2"/>
    <property type="match status" value="1"/>
</dbReference>
<evidence type="ECO:0000256" key="9">
    <source>
        <dbReference type="ARBA" id="ARBA00023136"/>
    </source>
</evidence>
<evidence type="ECO:0000256" key="12">
    <source>
        <dbReference type="ARBA" id="ARBA00023303"/>
    </source>
</evidence>
<evidence type="ECO:0000256" key="15">
    <source>
        <dbReference type="SAM" id="Phobius"/>
    </source>
</evidence>
<evidence type="ECO:0000256" key="5">
    <source>
        <dbReference type="ARBA" id="ARBA00022692"/>
    </source>
</evidence>
<proteinExistence type="inferred from homology"/>
<dbReference type="GO" id="GO:0035725">
    <property type="term" value="P:sodium ion transmembrane transport"/>
    <property type="evidence" value="ECO:0000318"/>
    <property type="project" value="GO_Central"/>
</dbReference>
<evidence type="ECO:0000256" key="11">
    <source>
        <dbReference type="ARBA" id="ARBA00023201"/>
    </source>
</evidence>
<dbReference type="PANTHER" id="PTHR11690">
    <property type="entry name" value="AMILORIDE-SENSITIVE SODIUM CHANNEL-RELATED"/>
    <property type="match status" value="1"/>
</dbReference>
<reference evidence="16" key="2">
    <citation type="submission" date="2022-06" db="UniProtKB">
        <authorList>
            <consortium name="EnsemblMetazoa"/>
        </authorList>
    </citation>
    <scope>IDENTIFICATION</scope>
    <source>
        <strain evidence="16">PS312</strain>
    </source>
</reference>
<evidence type="ECO:0000256" key="7">
    <source>
        <dbReference type="ARBA" id="ARBA00023053"/>
    </source>
</evidence>
<gene>
    <name evidence="16" type="primary">WBGene00104647</name>
</gene>
<evidence type="ECO:0000256" key="1">
    <source>
        <dbReference type="ARBA" id="ARBA00004141"/>
    </source>
</evidence>
<dbReference type="Gene3D" id="2.60.470.10">
    <property type="entry name" value="Acid-sensing ion channels like domains"/>
    <property type="match status" value="1"/>
</dbReference>
<keyword evidence="10" id="KW-0325">Glycoprotein</keyword>
<dbReference type="InterPro" id="IPR001873">
    <property type="entry name" value="ENaC"/>
</dbReference>
<accession>A0A8R1UBX6</accession>
<dbReference type="Gene3D" id="1.10.287.770">
    <property type="entry name" value="YojJ-like"/>
    <property type="match status" value="1"/>
</dbReference>
<organism evidence="16 17">
    <name type="scientific">Pristionchus pacificus</name>
    <name type="common">Parasitic nematode worm</name>
    <dbReference type="NCBI Taxonomy" id="54126"/>
    <lineage>
        <taxon>Eukaryota</taxon>
        <taxon>Metazoa</taxon>
        <taxon>Ecdysozoa</taxon>
        <taxon>Nematoda</taxon>
        <taxon>Chromadorea</taxon>
        <taxon>Rhabditida</taxon>
        <taxon>Rhabditina</taxon>
        <taxon>Diplogasteromorpha</taxon>
        <taxon>Diplogasteroidea</taxon>
        <taxon>Neodiplogasteridae</taxon>
        <taxon>Pristionchus</taxon>
    </lineage>
</organism>
<keyword evidence="5 13" id="KW-0812">Transmembrane</keyword>
<keyword evidence="7" id="KW-0915">Sodium</keyword>
<sequence>MTREIVCGMRRVDLMKPLGSSSSPRAILSLRRTCLQVTCTVVDCFRSQQSIDIHFQAVRTELTTGRLFHDFAMWCTIACLNKIASSNWWMAVIFTFIFINMLCIFTYISVFCVIKYLSLPIATDLTIDVTSQKFPRATVCNENPLKRSVIDRMPEFAEISRLLTQFELIALGKPTEDDFGLRKVRGFMHRQRRARLMLRLLMAKLPEETRRAGGYQFTELLSECTYAGKTCSSLDFSSFAHPDYGNCYSFSIDAEATRPGRANGLRLLMTVNQQPTDKGPFDYLSTTDSSSVMAVIHDQDAYPDFSKDGFRVASGTQVLVALSKASWLQVKAVEICGCADPLYHKNDSHGYCTTPPEMICLKDLTHTISPATKKVVTNSVFPSDQYLVSLGTQAQRDALLKEQNGGRPGQCNDHAEKYDDMEDACSTSHGPTTTTTSGSTTVTTDDTSITTYSEHSPTSTSSDTTTVTAPTMSTVTVNRDNYVIIDDLSPDARTCLNDPVYTNDNLTVIAGWPCLSQAKCKACVLIKNQSDPFAWPCTYNGYPHLCDDRNTHAVNNEYCMDFFKKFDFVNMGTSEPVFNWPKGAEGPGNANCHGKDQQQCDKEIRCATKNVTANVSTHPLLDPEFAKLVVNMTNPSACQVSNLAREMAMAGGGSSPGSKGPGIVEAIICGIFGCPDKSNGKRKKRSVVTAGQPAQAVAVDLPGFGSCEFANKNFRGAKECVEWYRRNGAILHVFFENFEVRTYTQAATYTLVALLSDVSGHAGLWLGMSVISFVELIGFIAMWFLKLFCGKKVKIMDDDVVDGAIKRGREYRKMYEKQIITSRISMNCLLFLALIFLRVAVASHYETCEDEIAREREEDWKHHGCRSCKFLPMDESNCPKTGYDCDLNLPTTSNVLRVDCECAQLRCADGKTTLAVNGTLVGRLRCFDAKWTTKTEGFAPSGVCARKCGLGVCKTPSNNGEDSLHVPMDIRTPDNDHPCAWGSCQNGAVGSSGDSTVPYDGQVQFSCAGDGKWKGPDGKKHDSVQCFVGIPCWKLQLWDPSHCPSDTTCKDPIVHTTTAFECPPFRLPAFPYPPTSGSPDKRADAVTCDMAIGQWMYHIQNPNAGWSKVMTQAEFDEIIPRDEQFFTCN</sequence>
<dbReference type="OrthoDB" id="6109890at2759"/>
<accession>A0A2A6B9T3</accession>
<evidence type="ECO:0000256" key="2">
    <source>
        <dbReference type="ARBA" id="ARBA00007193"/>
    </source>
</evidence>